<dbReference type="EMBL" id="JABFYL010000048">
    <property type="protein sequence ID" value="NVN53068.1"/>
    <property type="molecule type" value="Genomic_DNA"/>
</dbReference>
<comment type="caution">
    <text evidence="3">The sequence shown here is derived from an EMBL/GenBank/DDBJ whole genome shotgun (WGS) entry which is preliminary data.</text>
</comment>
<dbReference type="SUPFAM" id="SSF51905">
    <property type="entry name" value="FAD/NAD(P)-binding domain"/>
    <property type="match status" value="1"/>
</dbReference>
<protein>
    <submittedName>
        <fullName evidence="3">Sarcosine oxidase beta subunit</fullName>
        <ecNumber evidence="3">1.5.3.1</ecNumber>
    </submittedName>
</protein>
<dbReference type="Pfam" id="PF01266">
    <property type="entry name" value="DAO"/>
    <property type="match status" value="1"/>
</dbReference>
<dbReference type="AlphaFoldDB" id="A0A850PR56"/>
<sequence length="408" mass="42683">MSAFRSMTSFRNADVVVVGGGTVGAWTAALLAENSTLEVVLLEARTLGDGASSRAAGMVRAQGGTETAIRLGLRSQEFYSESGERFPLDCGFVRQGYLMPCFTPGEVAQAHDRIALQQSLGLDVEWLSGDDIDSRATGLAPGSTLGASYAPGDGYLDAPRNVLAYTAALTATGVDVRERCAFTGLRTSGGRVVGVNTSEGPIDTGRVVLTGGPQLAEVGARAGGRIPAGGARHQVVVTAPLPLDVHELPMVFDVTSGIYWRPGEAGGLLWGMSNPDESPGPAIDFDTAYFLTAQKRIEALLPSVVGLGLRRSWAATIDYTPDHLPILGPLLTDDGPVQGTVVASAAGHGMMWGPAVAQVAAELTKFGECDWLDLTDLGLDRFDADGNSRLAPEPISLPFPETLEKISS</sequence>
<dbReference type="InterPro" id="IPR006076">
    <property type="entry name" value="FAD-dep_OxRdtase"/>
</dbReference>
<evidence type="ECO:0000313" key="3">
    <source>
        <dbReference type="EMBL" id="NVN53068.1"/>
    </source>
</evidence>
<reference evidence="3 4" key="1">
    <citation type="submission" date="2020-05" db="EMBL/GenBank/DDBJ databases">
        <title>Draft genome sequence of Mycobacterium hippocampi DL, isolated from European seabass, Dicentrarchus labrax, reared in fish farms.</title>
        <authorList>
            <person name="Stathopoulou P."/>
            <person name="Asimakis E."/>
            <person name="Tzokas K."/>
            <person name="Batargias C."/>
            <person name="Tsiamis G."/>
        </authorList>
    </citation>
    <scope>NUCLEOTIDE SEQUENCE [LARGE SCALE GENOMIC DNA]</scope>
    <source>
        <strain evidence="3 4">DL</strain>
    </source>
</reference>
<dbReference type="PANTHER" id="PTHR13847">
    <property type="entry name" value="SARCOSINE DEHYDROGENASE-RELATED"/>
    <property type="match status" value="1"/>
</dbReference>
<evidence type="ECO:0000259" key="2">
    <source>
        <dbReference type="Pfam" id="PF01266"/>
    </source>
</evidence>
<evidence type="ECO:0000256" key="1">
    <source>
        <dbReference type="ARBA" id="ARBA00023002"/>
    </source>
</evidence>
<accession>A0A850PR56</accession>
<proteinExistence type="predicted"/>
<evidence type="ECO:0000313" key="4">
    <source>
        <dbReference type="Proteomes" id="UP000570517"/>
    </source>
</evidence>
<keyword evidence="1 3" id="KW-0560">Oxidoreductase</keyword>
<organism evidence="3 4">
    <name type="scientific">Mycolicibacterium hippocampi</name>
    <dbReference type="NCBI Taxonomy" id="659824"/>
    <lineage>
        <taxon>Bacteria</taxon>
        <taxon>Bacillati</taxon>
        <taxon>Actinomycetota</taxon>
        <taxon>Actinomycetes</taxon>
        <taxon>Mycobacteriales</taxon>
        <taxon>Mycobacteriaceae</taxon>
        <taxon>Mycolicibacterium</taxon>
    </lineage>
</organism>
<dbReference type="PANTHER" id="PTHR13847:SF287">
    <property type="entry name" value="FAD-DEPENDENT OXIDOREDUCTASE DOMAIN-CONTAINING PROTEIN 1"/>
    <property type="match status" value="1"/>
</dbReference>
<dbReference type="GO" id="GO:0005737">
    <property type="term" value="C:cytoplasm"/>
    <property type="evidence" value="ECO:0007669"/>
    <property type="project" value="TreeGrafter"/>
</dbReference>
<name>A0A850PR56_9MYCO</name>
<dbReference type="Proteomes" id="UP000570517">
    <property type="component" value="Unassembled WGS sequence"/>
</dbReference>
<feature type="domain" description="FAD dependent oxidoreductase" evidence="2">
    <location>
        <begin position="14"/>
        <end position="363"/>
    </location>
</feature>
<dbReference type="Gene3D" id="3.30.9.10">
    <property type="entry name" value="D-Amino Acid Oxidase, subunit A, domain 2"/>
    <property type="match status" value="1"/>
</dbReference>
<keyword evidence="4" id="KW-1185">Reference proteome</keyword>
<gene>
    <name evidence="3" type="ORF">HLY00_5037</name>
</gene>
<dbReference type="InterPro" id="IPR036188">
    <property type="entry name" value="FAD/NAD-bd_sf"/>
</dbReference>
<dbReference type="Gene3D" id="3.50.50.60">
    <property type="entry name" value="FAD/NAD(P)-binding domain"/>
    <property type="match status" value="1"/>
</dbReference>
<dbReference type="EC" id="1.5.3.1" evidence="3"/>
<dbReference type="GO" id="GO:0008115">
    <property type="term" value="F:sarcosine oxidase activity"/>
    <property type="evidence" value="ECO:0007669"/>
    <property type="project" value="UniProtKB-EC"/>
</dbReference>